<dbReference type="Pfam" id="PF00440">
    <property type="entry name" value="TetR_N"/>
    <property type="match status" value="1"/>
</dbReference>
<dbReference type="STRING" id="310781.SAMN05216259_11920"/>
<gene>
    <name evidence="4" type="ORF">SAMN05216259_11920</name>
</gene>
<dbReference type="PRINTS" id="PR00455">
    <property type="entry name" value="HTHTETR"/>
</dbReference>
<dbReference type="EMBL" id="FNIE01000019">
    <property type="protein sequence ID" value="SDP17953.1"/>
    <property type="molecule type" value="Genomic_DNA"/>
</dbReference>
<name>A0A1H0QKP5_9ACTN</name>
<dbReference type="Proteomes" id="UP000199341">
    <property type="component" value="Unassembled WGS sequence"/>
</dbReference>
<evidence type="ECO:0000313" key="5">
    <source>
        <dbReference type="Proteomes" id="UP000199341"/>
    </source>
</evidence>
<dbReference type="Gene3D" id="1.10.357.10">
    <property type="entry name" value="Tetracycline Repressor, domain 2"/>
    <property type="match status" value="1"/>
</dbReference>
<organism evidence="4 5">
    <name type="scientific">Actinacidiphila guanduensis</name>
    <dbReference type="NCBI Taxonomy" id="310781"/>
    <lineage>
        <taxon>Bacteria</taxon>
        <taxon>Bacillati</taxon>
        <taxon>Actinomycetota</taxon>
        <taxon>Actinomycetes</taxon>
        <taxon>Kitasatosporales</taxon>
        <taxon>Streptomycetaceae</taxon>
        <taxon>Actinacidiphila</taxon>
    </lineage>
</organism>
<dbReference type="GO" id="GO:0003700">
    <property type="term" value="F:DNA-binding transcription factor activity"/>
    <property type="evidence" value="ECO:0007669"/>
    <property type="project" value="TreeGrafter"/>
</dbReference>
<dbReference type="OrthoDB" id="3173376at2"/>
<keyword evidence="1 2" id="KW-0238">DNA-binding</keyword>
<feature type="DNA-binding region" description="H-T-H motif" evidence="2">
    <location>
        <begin position="31"/>
        <end position="50"/>
    </location>
</feature>
<evidence type="ECO:0000259" key="3">
    <source>
        <dbReference type="PROSITE" id="PS50977"/>
    </source>
</evidence>
<dbReference type="AlphaFoldDB" id="A0A1H0QKP5"/>
<accession>A0A1H0QKP5</accession>
<dbReference type="GO" id="GO:0000976">
    <property type="term" value="F:transcription cis-regulatory region binding"/>
    <property type="evidence" value="ECO:0007669"/>
    <property type="project" value="TreeGrafter"/>
</dbReference>
<dbReference type="SUPFAM" id="SSF48498">
    <property type="entry name" value="Tetracyclin repressor-like, C-terminal domain"/>
    <property type="match status" value="1"/>
</dbReference>
<dbReference type="PROSITE" id="PS50977">
    <property type="entry name" value="HTH_TETR_2"/>
    <property type="match status" value="1"/>
</dbReference>
<dbReference type="InterPro" id="IPR036271">
    <property type="entry name" value="Tet_transcr_reg_TetR-rel_C_sf"/>
</dbReference>
<evidence type="ECO:0000313" key="4">
    <source>
        <dbReference type="EMBL" id="SDP17953.1"/>
    </source>
</evidence>
<reference evidence="4 5" key="1">
    <citation type="submission" date="2016-10" db="EMBL/GenBank/DDBJ databases">
        <authorList>
            <person name="de Groot N.N."/>
        </authorList>
    </citation>
    <scope>NUCLEOTIDE SEQUENCE [LARGE SCALE GENOMIC DNA]</scope>
    <source>
        <strain evidence="4 5">CGMCC 4.2022</strain>
    </source>
</reference>
<dbReference type="InterPro" id="IPR009057">
    <property type="entry name" value="Homeodomain-like_sf"/>
</dbReference>
<proteinExistence type="predicted"/>
<protein>
    <submittedName>
        <fullName evidence="4">Transcriptional regulator, TetR family</fullName>
    </submittedName>
</protein>
<keyword evidence="5" id="KW-1185">Reference proteome</keyword>
<dbReference type="SUPFAM" id="SSF46689">
    <property type="entry name" value="Homeodomain-like"/>
    <property type="match status" value="1"/>
</dbReference>
<sequence>MERPYHHGALRTALLDEAQRILADDGVEAITLRELARRAGVSHGAPQRHFADRQALLDALATRGFTLLTAALRKAVDGHPPRSRAQLRAAMEAWVRFAAGNGPLLDLMFRTKQRTPDAARELFALTGEFVGDDGEVTPLRLVLASTIEGMGALVAGGRLPEDRIAETIECALDLLEPALTG</sequence>
<feature type="domain" description="HTH tetR-type" evidence="3">
    <location>
        <begin position="8"/>
        <end position="68"/>
    </location>
</feature>
<evidence type="ECO:0000256" key="1">
    <source>
        <dbReference type="ARBA" id="ARBA00023125"/>
    </source>
</evidence>
<dbReference type="InterPro" id="IPR001647">
    <property type="entry name" value="HTH_TetR"/>
</dbReference>
<dbReference type="PANTHER" id="PTHR30055">
    <property type="entry name" value="HTH-TYPE TRANSCRIPTIONAL REGULATOR RUTR"/>
    <property type="match status" value="1"/>
</dbReference>
<evidence type="ECO:0000256" key="2">
    <source>
        <dbReference type="PROSITE-ProRule" id="PRU00335"/>
    </source>
</evidence>
<dbReference type="PANTHER" id="PTHR30055:SF220">
    <property type="entry name" value="TETR-FAMILY REGULATORY PROTEIN"/>
    <property type="match status" value="1"/>
</dbReference>
<dbReference type="RefSeq" id="WP_093787853.1">
    <property type="nucleotide sequence ID" value="NZ_FNIE01000019.1"/>
</dbReference>
<dbReference type="InterPro" id="IPR050109">
    <property type="entry name" value="HTH-type_TetR-like_transc_reg"/>
</dbReference>